<proteinExistence type="predicted"/>
<feature type="domain" description="DUF4377" evidence="2">
    <location>
        <begin position="52"/>
        <end position="129"/>
    </location>
</feature>
<protein>
    <recommendedName>
        <fullName evidence="2">DUF4377 domain-containing protein</fullName>
    </recommendedName>
</protein>
<dbReference type="OrthoDB" id="7871744at2"/>
<organism evidence="3 4">
    <name type="scientific">Moraxella cuniculi</name>
    <dbReference type="NCBI Taxonomy" id="34061"/>
    <lineage>
        <taxon>Bacteria</taxon>
        <taxon>Pseudomonadati</taxon>
        <taxon>Pseudomonadota</taxon>
        <taxon>Gammaproteobacteria</taxon>
        <taxon>Moraxellales</taxon>
        <taxon>Moraxellaceae</taxon>
        <taxon>Moraxella</taxon>
    </lineage>
</organism>
<name>A0A3S4QQC1_9GAMM</name>
<evidence type="ECO:0000256" key="1">
    <source>
        <dbReference type="SAM" id="SignalP"/>
    </source>
</evidence>
<accession>A0A3S4QQC1</accession>
<dbReference type="Pfam" id="PF14302">
    <property type="entry name" value="DUF4377"/>
    <property type="match status" value="1"/>
</dbReference>
<dbReference type="PROSITE" id="PS51257">
    <property type="entry name" value="PROKAR_LIPOPROTEIN"/>
    <property type="match status" value="1"/>
</dbReference>
<evidence type="ECO:0000313" key="4">
    <source>
        <dbReference type="Proteomes" id="UP000274100"/>
    </source>
</evidence>
<sequence>MKKLLATAVLASVALAGCASKPLNDTQAVMVEGKLQEVQVQDLRSFQVEIAPRKAVCELTNTAGETVQAECLQYRRTFDRNYNVLSGEIAGFEYETGYRYVLDLKQERFLDQRTGKVVPAWSLNKVISKTAEQ</sequence>
<dbReference type="KEGG" id="mcun:NCTC10297_01537"/>
<keyword evidence="1" id="KW-0732">Signal</keyword>
<dbReference type="Proteomes" id="UP000274100">
    <property type="component" value="Chromosome"/>
</dbReference>
<dbReference type="EMBL" id="LR134343">
    <property type="protein sequence ID" value="VEG13571.1"/>
    <property type="molecule type" value="Genomic_DNA"/>
</dbReference>
<evidence type="ECO:0000259" key="2">
    <source>
        <dbReference type="Pfam" id="PF14302"/>
    </source>
</evidence>
<gene>
    <name evidence="3" type="ORF">NCTC10297_01537</name>
</gene>
<evidence type="ECO:0000313" key="3">
    <source>
        <dbReference type="EMBL" id="VEG13571.1"/>
    </source>
</evidence>
<feature type="chain" id="PRO_5018694867" description="DUF4377 domain-containing protein" evidence="1">
    <location>
        <begin position="20"/>
        <end position="133"/>
    </location>
</feature>
<dbReference type="InterPro" id="IPR025485">
    <property type="entry name" value="DUF4377"/>
</dbReference>
<dbReference type="AlphaFoldDB" id="A0A3S4QQC1"/>
<feature type="signal peptide" evidence="1">
    <location>
        <begin position="1"/>
        <end position="19"/>
    </location>
</feature>
<dbReference type="RefSeq" id="WP_126331209.1">
    <property type="nucleotide sequence ID" value="NZ_LR134343.1"/>
</dbReference>
<reference evidence="3 4" key="1">
    <citation type="submission" date="2018-12" db="EMBL/GenBank/DDBJ databases">
        <authorList>
            <consortium name="Pathogen Informatics"/>
        </authorList>
    </citation>
    <scope>NUCLEOTIDE SEQUENCE [LARGE SCALE GENOMIC DNA]</scope>
    <source>
        <strain evidence="3 4">NCTC10297</strain>
    </source>
</reference>